<dbReference type="Pfam" id="PF00838">
    <property type="entry name" value="TCTP"/>
    <property type="match status" value="1"/>
</dbReference>
<feature type="domain" description="TCTP" evidence="5">
    <location>
        <begin position="1"/>
        <end position="161"/>
    </location>
</feature>
<sequence>MMIYQDLISHDEMFSDIWAVPGGGGKMVSRTEGNIDDTFIDENVSKVQGESTKTPIVTGVDIIVNQRFQETSFTKVAYKKYNKDSMESVKVKLEEKRPDRVKPFVAGVTEQIKHTLVNFKNYQFFIGENMNLDGMVALLDSEGGVTPYMIFFKDGLEMGKC</sequence>
<comment type="similarity">
    <text evidence="4">Belongs to the TCTP family.</text>
</comment>
<organism evidence="6">
    <name type="scientific">Mustela putorius furo</name>
    <name type="common">European domestic ferret</name>
    <name type="synonym">Mustela furo</name>
    <dbReference type="NCBI Taxonomy" id="9669"/>
    <lineage>
        <taxon>Eukaryota</taxon>
        <taxon>Metazoa</taxon>
        <taxon>Chordata</taxon>
        <taxon>Craniata</taxon>
        <taxon>Vertebrata</taxon>
        <taxon>Euteleostomi</taxon>
        <taxon>Mammalia</taxon>
        <taxon>Eutheria</taxon>
        <taxon>Laurasiatheria</taxon>
        <taxon>Carnivora</taxon>
        <taxon>Caniformia</taxon>
        <taxon>Musteloidea</taxon>
        <taxon>Mustelidae</taxon>
        <taxon>Mustelinae</taxon>
        <taxon>Mustela</taxon>
    </lineage>
</organism>
<dbReference type="SUPFAM" id="SSF51316">
    <property type="entry name" value="Mss4-like"/>
    <property type="match status" value="1"/>
</dbReference>
<dbReference type="HOGENOM" id="CLU_095877_0_1_1"/>
<evidence type="ECO:0000256" key="4">
    <source>
        <dbReference type="PROSITE-ProRule" id="PRU01133"/>
    </source>
</evidence>
<dbReference type="GO" id="GO:0005737">
    <property type="term" value="C:cytoplasm"/>
    <property type="evidence" value="ECO:0007669"/>
    <property type="project" value="TreeGrafter"/>
</dbReference>
<dbReference type="EMBL" id="AEYP01066259">
    <property type="status" value="NOT_ANNOTATED_CDS"/>
    <property type="molecule type" value="Genomic_DNA"/>
</dbReference>
<dbReference type="eggNOG" id="KOG1727">
    <property type="taxonomic scope" value="Eukaryota"/>
</dbReference>
<reference evidence="6" key="1">
    <citation type="submission" date="2024-06" db="UniProtKB">
        <authorList>
            <consortium name="Ensembl"/>
        </authorList>
    </citation>
    <scope>IDENTIFICATION</scope>
</reference>
<evidence type="ECO:0000256" key="2">
    <source>
        <dbReference type="ARBA" id="ARBA00046053"/>
    </source>
</evidence>
<dbReference type="InterPro" id="IPR011057">
    <property type="entry name" value="Mss4-like_sf"/>
</dbReference>
<evidence type="ECO:0000256" key="1">
    <source>
        <dbReference type="ARBA" id="ARBA00040832"/>
    </source>
</evidence>
<evidence type="ECO:0000313" key="6">
    <source>
        <dbReference type="Ensembl" id="ENSMPUP00000016604.1"/>
    </source>
</evidence>
<dbReference type="InterPro" id="IPR034737">
    <property type="entry name" value="TCTP"/>
</dbReference>
<accession>M3YZ44</accession>
<dbReference type="InParanoid" id="M3YZ44"/>
<evidence type="ECO:0000259" key="5">
    <source>
        <dbReference type="PROSITE" id="PS51797"/>
    </source>
</evidence>
<comment type="function">
    <text evidence="2">Involved in calcium binding and microtubule stabilization. Acts as a negative regulator of TSC22D1-mediated apoptosis, via interaction with and destabilization of TSC22D1 protein.</text>
</comment>
<proteinExistence type="inferred from homology"/>
<dbReference type="PRINTS" id="PR01653">
    <property type="entry name" value="TCTPROTEIN"/>
</dbReference>
<dbReference type="Ensembl" id="ENSMPUT00000016851.1">
    <property type="protein sequence ID" value="ENSMPUP00000016604.1"/>
    <property type="gene ID" value="ENSMPUG00000016708.1"/>
</dbReference>
<dbReference type="PANTHER" id="PTHR11991">
    <property type="entry name" value="TRANSLATIONALLY CONTROLLED TUMOR PROTEIN-RELATED"/>
    <property type="match status" value="1"/>
</dbReference>
<dbReference type="Gene3D" id="2.170.150.10">
    <property type="entry name" value="Metal Binding Protein, Guanine Nucleotide Exchange Factor, Chain A"/>
    <property type="match status" value="1"/>
</dbReference>
<dbReference type="AlphaFoldDB" id="M3YZ44"/>
<evidence type="ECO:0000256" key="3">
    <source>
        <dbReference type="ARBA" id="ARBA00047116"/>
    </source>
</evidence>
<name>M3YZ44_MUSPF</name>
<dbReference type="InterPro" id="IPR011323">
    <property type="entry name" value="Mss4/transl-control_tumour"/>
</dbReference>
<dbReference type="InterPro" id="IPR018105">
    <property type="entry name" value="Translational_control_tumour_p"/>
</dbReference>
<dbReference type="GO" id="GO:0005509">
    <property type="term" value="F:calcium ion binding"/>
    <property type="evidence" value="ECO:0007669"/>
    <property type="project" value="TreeGrafter"/>
</dbReference>
<dbReference type="PANTHER" id="PTHR11991:SF0">
    <property type="entry name" value="TRANSLATIONALLY-CONTROLLED TUMOR PROTEIN"/>
    <property type="match status" value="1"/>
</dbReference>
<dbReference type="PROSITE" id="PS51797">
    <property type="entry name" value="TCTP_3"/>
    <property type="match status" value="1"/>
</dbReference>
<comment type="subunit">
    <text evidence="3">Homodimer. Interacts with STEAP3. Interacts with TSC22D1; interaction results in the destabilization of TSC22D1 protein.</text>
</comment>
<dbReference type="STRING" id="9669.ENSMPUP00000016604"/>
<protein>
    <recommendedName>
        <fullName evidence="1">Translationally-controlled tumor protein</fullName>
    </recommendedName>
</protein>
<dbReference type="GeneTree" id="ENSGT00390000006051"/>